<evidence type="ECO:0000313" key="1">
    <source>
        <dbReference type="EMBL" id="GAA3368387.1"/>
    </source>
</evidence>
<name>A0ABP6S560_9ACTN</name>
<keyword evidence="2" id="KW-1185">Reference proteome</keyword>
<dbReference type="RefSeq" id="WP_425586144.1">
    <property type="nucleotide sequence ID" value="NZ_BAAAYL010000001.1"/>
</dbReference>
<protein>
    <recommendedName>
        <fullName evidence="3">Leucine-rich repeat domain-containing protein</fullName>
    </recommendedName>
</protein>
<dbReference type="SUPFAM" id="SSF52047">
    <property type="entry name" value="RNI-like"/>
    <property type="match status" value="1"/>
</dbReference>
<gene>
    <name evidence="1" type="ORF">GCM10020367_06520</name>
</gene>
<dbReference type="EMBL" id="BAAAYL010000001">
    <property type="protein sequence ID" value="GAA3368387.1"/>
    <property type="molecule type" value="Genomic_DNA"/>
</dbReference>
<accession>A0ABP6S560</accession>
<dbReference type="InterPro" id="IPR032675">
    <property type="entry name" value="LRR_dom_sf"/>
</dbReference>
<dbReference type="Gene3D" id="3.80.10.10">
    <property type="entry name" value="Ribonuclease Inhibitor"/>
    <property type="match status" value="1"/>
</dbReference>
<evidence type="ECO:0008006" key="3">
    <source>
        <dbReference type="Google" id="ProtNLM"/>
    </source>
</evidence>
<evidence type="ECO:0000313" key="2">
    <source>
        <dbReference type="Proteomes" id="UP001499990"/>
    </source>
</evidence>
<comment type="caution">
    <text evidence="1">The sequence shown here is derived from an EMBL/GenBank/DDBJ whole genome shotgun (WGS) entry which is preliminary data.</text>
</comment>
<reference evidence="2" key="1">
    <citation type="journal article" date="2019" name="Int. J. Syst. Evol. Microbiol.">
        <title>The Global Catalogue of Microorganisms (GCM) 10K type strain sequencing project: providing services to taxonomists for standard genome sequencing and annotation.</title>
        <authorList>
            <consortium name="The Broad Institute Genomics Platform"/>
            <consortium name="The Broad Institute Genome Sequencing Center for Infectious Disease"/>
            <person name="Wu L."/>
            <person name="Ma J."/>
        </authorList>
    </citation>
    <scope>NUCLEOTIDE SEQUENCE [LARGE SCALE GENOMIC DNA]</scope>
    <source>
        <strain evidence="2">JCM 9651</strain>
    </source>
</reference>
<proteinExistence type="predicted"/>
<sequence>MLQDEIAAAVAEAPVVAQLRSLALSMGTLSDTGAAALLSGRSLIHLKWLDLRHHYLSAAMMRRLRDALEPSGTEIALSYGMQDPGDSKWRYVALSR</sequence>
<organism evidence="1 2">
    <name type="scientific">Streptomyces sannanensis</name>
    <dbReference type="NCBI Taxonomy" id="285536"/>
    <lineage>
        <taxon>Bacteria</taxon>
        <taxon>Bacillati</taxon>
        <taxon>Actinomycetota</taxon>
        <taxon>Actinomycetes</taxon>
        <taxon>Kitasatosporales</taxon>
        <taxon>Streptomycetaceae</taxon>
        <taxon>Streptomyces</taxon>
    </lineage>
</organism>
<dbReference type="Proteomes" id="UP001499990">
    <property type="component" value="Unassembled WGS sequence"/>
</dbReference>